<gene>
    <name evidence="1" type="ORF">ILYODFUR_019040</name>
</gene>
<dbReference type="EMBL" id="JAHRIQ010082982">
    <property type="protein sequence ID" value="MEQ2248428.1"/>
    <property type="molecule type" value="Genomic_DNA"/>
</dbReference>
<organism evidence="1 2">
    <name type="scientific">Ilyodon furcidens</name>
    <name type="common">goldbreast splitfin</name>
    <dbReference type="NCBI Taxonomy" id="33524"/>
    <lineage>
        <taxon>Eukaryota</taxon>
        <taxon>Metazoa</taxon>
        <taxon>Chordata</taxon>
        <taxon>Craniata</taxon>
        <taxon>Vertebrata</taxon>
        <taxon>Euteleostomi</taxon>
        <taxon>Actinopterygii</taxon>
        <taxon>Neopterygii</taxon>
        <taxon>Teleostei</taxon>
        <taxon>Neoteleostei</taxon>
        <taxon>Acanthomorphata</taxon>
        <taxon>Ovalentaria</taxon>
        <taxon>Atherinomorphae</taxon>
        <taxon>Cyprinodontiformes</taxon>
        <taxon>Goodeidae</taxon>
        <taxon>Ilyodon</taxon>
    </lineage>
</organism>
<protein>
    <submittedName>
        <fullName evidence="1">Uncharacterized protein</fullName>
    </submittedName>
</protein>
<evidence type="ECO:0000313" key="1">
    <source>
        <dbReference type="EMBL" id="MEQ2248428.1"/>
    </source>
</evidence>
<comment type="caution">
    <text evidence="1">The sequence shown here is derived from an EMBL/GenBank/DDBJ whole genome shotgun (WGS) entry which is preliminary data.</text>
</comment>
<sequence length="102" mass="11444">MNCLEEHKLGLPFQDRRRQCEVSAVGGGFCTHVGGWTRCACRLFGGLELEVSQLELSKRGSLKSGIFGILPEERHQNLSLEVRKTRGRAHTKGKFLGEKTQF</sequence>
<reference evidence="1 2" key="1">
    <citation type="submission" date="2021-06" db="EMBL/GenBank/DDBJ databases">
        <authorList>
            <person name="Palmer J.M."/>
        </authorList>
    </citation>
    <scope>NUCLEOTIDE SEQUENCE [LARGE SCALE GENOMIC DNA]</scope>
    <source>
        <strain evidence="2">if_2019</strain>
        <tissue evidence="1">Muscle</tissue>
    </source>
</reference>
<name>A0ABV0UW58_9TELE</name>
<proteinExistence type="predicted"/>
<evidence type="ECO:0000313" key="2">
    <source>
        <dbReference type="Proteomes" id="UP001482620"/>
    </source>
</evidence>
<keyword evidence="2" id="KW-1185">Reference proteome</keyword>
<accession>A0ABV0UW58</accession>
<dbReference type="Proteomes" id="UP001482620">
    <property type="component" value="Unassembled WGS sequence"/>
</dbReference>